<keyword evidence="2" id="KW-1185">Reference proteome</keyword>
<protein>
    <submittedName>
        <fullName evidence="1">Uncharacterized protein</fullName>
    </submittedName>
</protein>
<gene>
    <name evidence="1" type="ORF">FRZ00_06105</name>
</gene>
<dbReference type="AlphaFoldDB" id="A0A5N5WCV7"/>
<dbReference type="RefSeq" id="WP_152262707.1">
    <property type="nucleotide sequence ID" value="NZ_VOKX01000009.1"/>
</dbReference>
<evidence type="ECO:0000313" key="2">
    <source>
        <dbReference type="Proteomes" id="UP000327000"/>
    </source>
</evidence>
<accession>A0A5N5WCV7</accession>
<evidence type="ECO:0000313" key="1">
    <source>
        <dbReference type="EMBL" id="KAB7850168.1"/>
    </source>
</evidence>
<comment type="caution">
    <text evidence="1">The sequence shown here is derived from an EMBL/GenBank/DDBJ whole genome shotgun (WGS) entry which is preliminary data.</text>
</comment>
<reference evidence="1 2" key="1">
    <citation type="journal article" date="2019" name="Microb. Cell Fact.">
        <title>Exploring novel herbicidin analogues by transcriptional regulator overexpression and MS/MS molecular networking.</title>
        <authorList>
            <person name="Shi Y."/>
            <person name="Gu R."/>
            <person name="Li Y."/>
            <person name="Wang X."/>
            <person name="Ren W."/>
            <person name="Li X."/>
            <person name="Wang L."/>
            <person name="Xie Y."/>
            <person name="Hong B."/>
        </authorList>
    </citation>
    <scope>NUCLEOTIDE SEQUENCE [LARGE SCALE GENOMIC DNA]</scope>
    <source>
        <strain evidence="1 2">US-43</strain>
    </source>
</reference>
<sequence>MTTPQQPKTRTATEVATNIINGVTQDLGRFAEHPDGRPRGLDSATALSACQVRAQLAIGAALLAVADAIRETSR</sequence>
<name>A0A5N5WCV7_STRMB</name>
<dbReference type="Proteomes" id="UP000327000">
    <property type="component" value="Unassembled WGS sequence"/>
</dbReference>
<organism evidence="1 2">
    <name type="scientific">Streptomyces mobaraensis</name>
    <name type="common">Streptoverticillium mobaraense</name>
    <dbReference type="NCBI Taxonomy" id="35621"/>
    <lineage>
        <taxon>Bacteria</taxon>
        <taxon>Bacillati</taxon>
        <taxon>Actinomycetota</taxon>
        <taxon>Actinomycetes</taxon>
        <taxon>Kitasatosporales</taxon>
        <taxon>Streptomycetaceae</taxon>
        <taxon>Streptomyces</taxon>
    </lineage>
</organism>
<dbReference type="EMBL" id="VOKX01000009">
    <property type="protein sequence ID" value="KAB7850168.1"/>
    <property type="molecule type" value="Genomic_DNA"/>
</dbReference>
<proteinExistence type="predicted"/>